<feature type="domain" description="Ubiquitin-like" evidence="1">
    <location>
        <begin position="151"/>
        <end position="220"/>
    </location>
</feature>
<evidence type="ECO:0000313" key="3">
    <source>
        <dbReference type="Proteomes" id="UP000692954"/>
    </source>
</evidence>
<comment type="caution">
    <text evidence="2">The sequence shown here is derived from an EMBL/GenBank/DDBJ whole genome shotgun (WGS) entry which is preliminary data.</text>
</comment>
<evidence type="ECO:0000259" key="1">
    <source>
        <dbReference type="PROSITE" id="PS50053"/>
    </source>
</evidence>
<evidence type="ECO:0000313" key="2">
    <source>
        <dbReference type="EMBL" id="CAD8045895.1"/>
    </source>
</evidence>
<dbReference type="PANTHER" id="PTHR13609">
    <property type="entry name" value="UBIQUITIN DOMAIN CONTAINING 1 PROTEIN-RELATED"/>
    <property type="match status" value="1"/>
</dbReference>
<protein>
    <recommendedName>
        <fullName evidence="1">Ubiquitin-like domain-containing protein</fullName>
    </recommendedName>
</protein>
<dbReference type="OrthoDB" id="298694at2759"/>
<proteinExistence type="predicted"/>
<keyword evidence="3" id="KW-1185">Reference proteome</keyword>
<dbReference type="Pfam" id="PF00240">
    <property type="entry name" value="ubiquitin"/>
    <property type="match status" value="1"/>
</dbReference>
<sequence length="220" mass="25375">MGVCSNKSEALNHVEEITQLLDIDNPGNVNHKYANNITLIPNQYIGTGIKITNQYQTNFSKMEWEEMQKAFWDSHKDNSQWQIIRKVLSCNDESKILKILKQANLKLIRNSIQLLVQDNSKQIFQVPVFIINEPISWSNQNFELKFETSMLKVRVKSSKLPQDFEIQVSSTSKIYEIKLIILEAAKEKTCRLFFNGKELVDQNQLGNYSISSGTVIQAFL</sequence>
<dbReference type="Proteomes" id="UP000692954">
    <property type="component" value="Unassembled WGS sequence"/>
</dbReference>
<gene>
    <name evidence="2" type="ORF">PSON_ATCC_30995.1.T0010339</name>
</gene>
<dbReference type="AlphaFoldDB" id="A0A8S1JV24"/>
<organism evidence="2 3">
    <name type="scientific">Paramecium sonneborni</name>
    <dbReference type="NCBI Taxonomy" id="65129"/>
    <lineage>
        <taxon>Eukaryota</taxon>
        <taxon>Sar</taxon>
        <taxon>Alveolata</taxon>
        <taxon>Ciliophora</taxon>
        <taxon>Intramacronucleata</taxon>
        <taxon>Oligohymenophorea</taxon>
        <taxon>Peniculida</taxon>
        <taxon>Parameciidae</taxon>
        <taxon>Paramecium</taxon>
    </lineage>
</organism>
<dbReference type="EMBL" id="CAJJDN010000001">
    <property type="protein sequence ID" value="CAD8045895.1"/>
    <property type="molecule type" value="Genomic_DNA"/>
</dbReference>
<reference evidence="2" key="1">
    <citation type="submission" date="2021-01" db="EMBL/GenBank/DDBJ databases">
        <authorList>
            <consortium name="Genoscope - CEA"/>
            <person name="William W."/>
        </authorList>
    </citation>
    <scope>NUCLEOTIDE SEQUENCE</scope>
</reference>
<dbReference type="InterPro" id="IPR039869">
    <property type="entry name" value="UBTD1/2"/>
</dbReference>
<dbReference type="InterPro" id="IPR000626">
    <property type="entry name" value="Ubiquitin-like_dom"/>
</dbReference>
<name>A0A8S1JV24_9CILI</name>
<dbReference type="PROSITE" id="PS50053">
    <property type="entry name" value="UBIQUITIN_2"/>
    <property type="match status" value="1"/>
</dbReference>
<accession>A0A8S1JV24</accession>